<comment type="caution">
    <text evidence="2">The sequence shown here is derived from an EMBL/GenBank/DDBJ whole genome shotgun (WGS) entry which is preliminary data.</text>
</comment>
<evidence type="ECO:0000313" key="2">
    <source>
        <dbReference type="EMBL" id="OQR69618.1"/>
    </source>
</evidence>
<name>A0A1V9X895_9ACAR</name>
<dbReference type="InParanoid" id="A0A1V9X895"/>
<accession>A0A1V9X895</accession>
<evidence type="ECO:0000256" key="1">
    <source>
        <dbReference type="SAM" id="MobiDB-lite"/>
    </source>
</evidence>
<dbReference type="AlphaFoldDB" id="A0A1V9X895"/>
<evidence type="ECO:0000313" key="3">
    <source>
        <dbReference type="Proteomes" id="UP000192247"/>
    </source>
</evidence>
<dbReference type="OrthoDB" id="10617969at2759"/>
<protein>
    <submittedName>
        <fullName evidence="2">Uncharacterized protein</fullName>
    </submittedName>
</protein>
<proteinExistence type="predicted"/>
<sequence length="203" mass="22528">MPTFDEGEATGGHTQNPAKMACVQSTTRSGSFSDDMSELDEVKQKQDELIMRLTEHNNALLKNYVSNLESCLCKLQAQLGHAIQSGGMVSLETLQRTLPDERSASMDVPGVQFENGAEHQEIADSEAVESVILKKHAHCTAEICWRQKYTESMGQLQAVLVELKAELEEKTIPECEAENPNTKHQSKVQIIEEVLDDNDLISL</sequence>
<keyword evidence="3" id="KW-1185">Reference proteome</keyword>
<dbReference type="Proteomes" id="UP000192247">
    <property type="component" value="Unassembled WGS sequence"/>
</dbReference>
<reference evidence="2 3" key="1">
    <citation type="journal article" date="2017" name="Gigascience">
        <title>Draft genome of the honey bee ectoparasitic mite, Tropilaelaps mercedesae, is shaped by the parasitic life history.</title>
        <authorList>
            <person name="Dong X."/>
            <person name="Armstrong S.D."/>
            <person name="Xia D."/>
            <person name="Makepeace B.L."/>
            <person name="Darby A.C."/>
            <person name="Kadowaki T."/>
        </authorList>
    </citation>
    <scope>NUCLEOTIDE SEQUENCE [LARGE SCALE GENOMIC DNA]</scope>
    <source>
        <strain evidence="2">Wuxi-XJTLU</strain>
    </source>
</reference>
<feature type="compositionally biased region" description="Polar residues" evidence="1">
    <location>
        <begin position="12"/>
        <end position="34"/>
    </location>
</feature>
<dbReference type="EMBL" id="MNPL01020330">
    <property type="protein sequence ID" value="OQR69618.1"/>
    <property type="molecule type" value="Genomic_DNA"/>
</dbReference>
<gene>
    <name evidence="2" type="ORF">BIW11_01813</name>
</gene>
<feature type="region of interest" description="Disordered" evidence="1">
    <location>
        <begin position="1"/>
        <end position="38"/>
    </location>
</feature>
<organism evidence="2 3">
    <name type="scientific">Tropilaelaps mercedesae</name>
    <dbReference type="NCBI Taxonomy" id="418985"/>
    <lineage>
        <taxon>Eukaryota</taxon>
        <taxon>Metazoa</taxon>
        <taxon>Ecdysozoa</taxon>
        <taxon>Arthropoda</taxon>
        <taxon>Chelicerata</taxon>
        <taxon>Arachnida</taxon>
        <taxon>Acari</taxon>
        <taxon>Parasitiformes</taxon>
        <taxon>Mesostigmata</taxon>
        <taxon>Gamasina</taxon>
        <taxon>Dermanyssoidea</taxon>
        <taxon>Laelapidae</taxon>
        <taxon>Tropilaelaps</taxon>
    </lineage>
</organism>